<name>A0A1T5G6N6_9SPHN</name>
<protein>
    <recommendedName>
        <fullName evidence="1">Cyclic nucleotide-binding domain-containing protein</fullName>
    </recommendedName>
</protein>
<organism evidence="2 3">
    <name type="scientific">Rhizorhabdus histidinilytica</name>
    <dbReference type="NCBI Taxonomy" id="439228"/>
    <lineage>
        <taxon>Bacteria</taxon>
        <taxon>Pseudomonadati</taxon>
        <taxon>Pseudomonadota</taxon>
        <taxon>Alphaproteobacteria</taxon>
        <taxon>Sphingomonadales</taxon>
        <taxon>Sphingomonadaceae</taxon>
        <taxon>Rhizorhabdus</taxon>
    </lineage>
</organism>
<evidence type="ECO:0000259" key="1">
    <source>
        <dbReference type="PROSITE" id="PS50042"/>
    </source>
</evidence>
<dbReference type="RefSeq" id="WP_079650278.1">
    <property type="nucleotide sequence ID" value="NZ_FUYM01000012.1"/>
</dbReference>
<sequence>MIERLRTLPGFEALDVEVLERIVARAPLRTVAPGQLVLAAGSVAEALFACIEGGLAEADGSALPPVYDAPGLLFGLAAPRDCLGAPAGATLLAIAKPHVFTIAREYPEFVVSLMHRNGTPR</sequence>
<dbReference type="Proteomes" id="UP000189818">
    <property type="component" value="Unassembled WGS sequence"/>
</dbReference>
<dbReference type="EMBL" id="FUYM01000012">
    <property type="protein sequence ID" value="SKC04017.1"/>
    <property type="molecule type" value="Genomic_DNA"/>
</dbReference>
<proteinExistence type="predicted"/>
<gene>
    <name evidence="2" type="ORF">SAMN06295920_11263</name>
</gene>
<evidence type="ECO:0000313" key="3">
    <source>
        <dbReference type="Proteomes" id="UP000189818"/>
    </source>
</evidence>
<dbReference type="STRING" id="439228.SAMN06295920_11263"/>
<accession>A0A1T5G6N6</accession>
<dbReference type="InterPro" id="IPR014710">
    <property type="entry name" value="RmlC-like_jellyroll"/>
</dbReference>
<dbReference type="InterPro" id="IPR018490">
    <property type="entry name" value="cNMP-bd_dom_sf"/>
</dbReference>
<dbReference type="OrthoDB" id="7509543at2"/>
<dbReference type="SUPFAM" id="SSF51206">
    <property type="entry name" value="cAMP-binding domain-like"/>
    <property type="match status" value="1"/>
</dbReference>
<dbReference type="PROSITE" id="PS50042">
    <property type="entry name" value="CNMP_BINDING_3"/>
    <property type="match status" value="1"/>
</dbReference>
<keyword evidence="3" id="KW-1185">Reference proteome</keyword>
<dbReference type="InterPro" id="IPR000595">
    <property type="entry name" value="cNMP-bd_dom"/>
</dbReference>
<feature type="domain" description="Cyclic nucleotide-binding" evidence="1">
    <location>
        <begin position="10"/>
        <end position="105"/>
    </location>
</feature>
<dbReference type="AlphaFoldDB" id="A0A1T5G6N6"/>
<dbReference type="Gene3D" id="2.60.120.10">
    <property type="entry name" value="Jelly Rolls"/>
    <property type="match status" value="1"/>
</dbReference>
<reference evidence="3" key="1">
    <citation type="submission" date="2017-02" db="EMBL/GenBank/DDBJ databases">
        <authorList>
            <person name="Varghese N."/>
            <person name="Submissions S."/>
        </authorList>
    </citation>
    <scope>NUCLEOTIDE SEQUENCE [LARGE SCALE GENOMIC DNA]</scope>
    <source>
        <strain evidence="3">UM2</strain>
    </source>
</reference>
<evidence type="ECO:0000313" key="2">
    <source>
        <dbReference type="EMBL" id="SKC04017.1"/>
    </source>
</evidence>